<evidence type="ECO:0000313" key="1">
    <source>
        <dbReference type="EMBL" id="KIM66464.1"/>
    </source>
</evidence>
<organism evidence="1 2">
    <name type="scientific">Scleroderma citrinum Foug A</name>
    <dbReference type="NCBI Taxonomy" id="1036808"/>
    <lineage>
        <taxon>Eukaryota</taxon>
        <taxon>Fungi</taxon>
        <taxon>Dikarya</taxon>
        <taxon>Basidiomycota</taxon>
        <taxon>Agaricomycotina</taxon>
        <taxon>Agaricomycetes</taxon>
        <taxon>Agaricomycetidae</taxon>
        <taxon>Boletales</taxon>
        <taxon>Sclerodermatineae</taxon>
        <taxon>Sclerodermataceae</taxon>
        <taxon>Scleroderma</taxon>
    </lineage>
</organism>
<dbReference type="InParanoid" id="A0A0C3EDR4"/>
<dbReference type="HOGENOM" id="CLU_068912_0_1_1"/>
<protein>
    <submittedName>
        <fullName evidence="1">Uncharacterized protein</fullName>
    </submittedName>
</protein>
<evidence type="ECO:0000313" key="2">
    <source>
        <dbReference type="Proteomes" id="UP000053989"/>
    </source>
</evidence>
<accession>A0A0C3EDR4</accession>
<reference evidence="1 2" key="1">
    <citation type="submission" date="2014-04" db="EMBL/GenBank/DDBJ databases">
        <authorList>
            <consortium name="DOE Joint Genome Institute"/>
            <person name="Kuo A."/>
            <person name="Kohler A."/>
            <person name="Nagy L.G."/>
            <person name="Floudas D."/>
            <person name="Copeland A."/>
            <person name="Barry K.W."/>
            <person name="Cichocki N."/>
            <person name="Veneault-Fourrey C."/>
            <person name="LaButti K."/>
            <person name="Lindquist E.A."/>
            <person name="Lipzen A."/>
            <person name="Lundell T."/>
            <person name="Morin E."/>
            <person name="Murat C."/>
            <person name="Sun H."/>
            <person name="Tunlid A."/>
            <person name="Henrissat B."/>
            <person name="Grigoriev I.V."/>
            <person name="Hibbett D.S."/>
            <person name="Martin F."/>
            <person name="Nordberg H.P."/>
            <person name="Cantor M.N."/>
            <person name="Hua S.X."/>
        </authorList>
    </citation>
    <scope>NUCLEOTIDE SEQUENCE [LARGE SCALE GENOMIC DNA]</scope>
    <source>
        <strain evidence="1 2">Foug A</strain>
    </source>
</reference>
<dbReference type="OrthoDB" id="3183574at2759"/>
<proteinExistence type="predicted"/>
<sequence>MPNIPVFGKPITAATLLDNMHLVSMLLAYCDVHDIVRFAASTKVNAAIAHKYLNCHLCNEILPFFDNTRQFFEIMRTCDAVISGSIALHFLLAANETNWTPTDLDLYVPRANTQLLVSLLADHGYQVVHHGEVDNSPYTHSNIHTMLSLSNGIRKIDVVVSKRVAAAAPIFQFHSTIVMNFISPGRYFCAYPALTFRGLSMVNPGPLYVGCHG</sequence>
<dbReference type="EMBL" id="KN822017">
    <property type="protein sequence ID" value="KIM66464.1"/>
    <property type="molecule type" value="Genomic_DNA"/>
</dbReference>
<keyword evidence="2" id="KW-1185">Reference proteome</keyword>
<dbReference type="AlphaFoldDB" id="A0A0C3EDR4"/>
<reference evidence="2" key="2">
    <citation type="submission" date="2015-01" db="EMBL/GenBank/DDBJ databases">
        <title>Evolutionary Origins and Diversification of the Mycorrhizal Mutualists.</title>
        <authorList>
            <consortium name="DOE Joint Genome Institute"/>
            <consortium name="Mycorrhizal Genomics Consortium"/>
            <person name="Kohler A."/>
            <person name="Kuo A."/>
            <person name="Nagy L.G."/>
            <person name="Floudas D."/>
            <person name="Copeland A."/>
            <person name="Barry K.W."/>
            <person name="Cichocki N."/>
            <person name="Veneault-Fourrey C."/>
            <person name="LaButti K."/>
            <person name="Lindquist E.A."/>
            <person name="Lipzen A."/>
            <person name="Lundell T."/>
            <person name="Morin E."/>
            <person name="Murat C."/>
            <person name="Riley R."/>
            <person name="Ohm R."/>
            <person name="Sun H."/>
            <person name="Tunlid A."/>
            <person name="Henrissat B."/>
            <person name="Grigoriev I.V."/>
            <person name="Hibbett D.S."/>
            <person name="Martin F."/>
        </authorList>
    </citation>
    <scope>NUCLEOTIDE SEQUENCE [LARGE SCALE GENOMIC DNA]</scope>
    <source>
        <strain evidence="2">Foug A</strain>
    </source>
</reference>
<name>A0A0C3EDR4_9AGAM</name>
<dbReference type="Proteomes" id="UP000053989">
    <property type="component" value="Unassembled WGS sequence"/>
</dbReference>
<gene>
    <name evidence="1" type="ORF">SCLCIDRAFT_21942</name>
</gene>